<accession>A0A1G5I4G8</accession>
<keyword evidence="2" id="KW-1185">Reference proteome</keyword>
<proteinExistence type="predicted"/>
<sequence>MPANGALYIQHSTIDLSDVFEDVKSDKGRVKKPTFFDVELGGDVVRFNVMDSDLVPAHVSGLLGYISSRVRDPGDRENICHAIRHTHIVLGLAMDKEFEENPAVWESLFTIADAYDGFVFTYDSLLLPNGAVLLGPLMEDVP</sequence>
<evidence type="ECO:0000313" key="1">
    <source>
        <dbReference type="EMBL" id="SCY70992.1"/>
    </source>
</evidence>
<name>A0A1G5I4G8_9BACT</name>
<dbReference type="Proteomes" id="UP000198870">
    <property type="component" value="Unassembled WGS sequence"/>
</dbReference>
<evidence type="ECO:0000313" key="2">
    <source>
        <dbReference type="Proteomes" id="UP000198870"/>
    </source>
</evidence>
<dbReference type="OrthoDB" id="10007059at2"/>
<protein>
    <submittedName>
        <fullName evidence="1">Uncharacterized protein</fullName>
    </submittedName>
</protein>
<dbReference type="RefSeq" id="WP_092213328.1">
    <property type="nucleotide sequence ID" value="NZ_FMUX01000017.1"/>
</dbReference>
<reference evidence="1 2" key="1">
    <citation type="submission" date="2016-10" db="EMBL/GenBank/DDBJ databases">
        <authorList>
            <person name="de Groot N.N."/>
        </authorList>
    </citation>
    <scope>NUCLEOTIDE SEQUENCE [LARGE SCALE GENOMIC DNA]</scope>
    <source>
        <strain evidence="1 2">AA1</strain>
    </source>
</reference>
<dbReference type="EMBL" id="FMUX01000017">
    <property type="protein sequence ID" value="SCY70992.1"/>
    <property type="molecule type" value="Genomic_DNA"/>
</dbReference>
<gene>
    <name evidence="1" type="ORF">SAMN05216233_117114</name>
</gene>
<dbReference type="AlphaFoldDB" id="A0A1G5I4G8"/>
<organism evidence="1 2">
    <name type="scientific">Desulfoluna spongiiphila</name>
    <dbReference type="NCBI Taxonomy" id="419481"/>
    <lineage>
        <taxon>Bacteria</taxon>
        <taxon>Pseudomonadati</taxon>
        <taxon>Thermodesulfobacteriota</taxon>
        <taxon>Desulfobacteria</taxon>
        <taxon>Desulfobacterales</taxon>
        <taxon>Desulfolunaceae</taxon>
        <taxon>Desulfoluna</taxon>
    </lineage>
</organism>